<comment type="caution">
    <text evidence="2">The sequence shown here is derived from an EMBL/GenBank/DDBJ whole genome shotgun (WGS) entry which is preliminary data.</text>
</comment>
<reference evidence="2 3" key="1">
    <citation type="submission" date="2018-10" db="EMBL/GenBank/DDBJ databases">
        <authorList>
            <person name="Ekblom R."/>
            <person name="Jareborg N."/>
        </authorList>
    </citation>
    <scope>NUCLEOTIDE SEQUENCE [LARGE SCALE GENOMIC DNA]</scope>
    <source>
        <tissue evidence="2">Muscle</tissue>
    </source>
</reference>
<sequence length="24" mass="2675">MLNLSEACLQRPRPMSHSEASSVM</sequence>
<dbReference type="EMBL" id="CYRY02043036">
    <property type="protein sequence ID" value="VCX37133.1"/>
    <property type="molecule type" value="Genomic_DNA"/>
</dbReference>
<dbReference type="AlphaFoldDB" id="A0A9X9Q6Z7"/>
<keyword evidence="3" id="KW-1185">Reference proteome</keyword>
<evidence type="ECO:0000313" key="3">
    <source>
        <dbReference type="Proteomes" id="UP000269945"/>
    </source>
</evidence>
<accession>A0A9X9Q6Z7</accession>
<name>A0A9X9Q6Z7_GULGU</name>
<protein>
    <submittedName>
        <fullName evidence="2">Uncharacterized protein</fullName>
    </submittedName>
</protein>
<gene>
    <name evidence="2" type="ORF">BN2614_LOCUS2</name>
</gene>
<dbReference type="Proteomes" id="UP000269945">
    <property type="component" value="Unassembled WGS sequence"/>
</dbReference>
<proteinExistence type="predicted"/>
<evidence type="ECO:0000313" key="2">
    <source>
        <dbReference type="EMBL" id="VCX37133.1"/>
    </source>
</evidence>
<evidence type="ECO:0000256" key="1">
    <source>
        <dbReference type="SAM" id="MobiDB-lite"/>
    </source>
</evidence>
<organism evidence="2 3">
    <name type="scientific">Gulo gulo</name>
    <name type="common">Wolverine</name>
    <name type="synonym">Gluton</name>
    <dbReference type="NCBI Taxonomy" id="48420"/>
    <lineage>
        <taxon>Eukaryota</taxon>
        <taxon>Metazoa</taxon>
        <taxon>Chordata</taxon>
        <taxon>Craniata</taxon>
        <taxon>Vertebrata</taxon>
        <taxon>Euteleostomi</taxon>
        <taxon>Mammalia</taxon>
        <taxon>Eutheria</taxon>
        <taxon>Laurasiatheria</taxon>
        <taxon>Carnivora</taxon>
        <taxon>Caniformia</taxon>
        <taxon>Musteloidea</taxon>
        <taxon>Mustelidae</taxon>
        <taxon>Guloninae</taxon>
        <taxon>Gulo</taxon>
    </lineage>
</organism>
<feature type="region of interest" description="Disordered" evidence="1">
    <location>
        <begin position="1"/>
        <end position="24"/>
    </location>
</feature>